<accession>A0A8S1HV39</accession>
<evidence type="ECO:0000313" key="3">
    <source>
        <dbReference type="Proteomes" id="UP000835052"/>
    </source>
</evidence>
<organism evidence="2 3">
    <name type="scientific">Caenorhabditis auriculariae</name>
    <dbReference type="NCBI Taxonomy" id="2777116"/>
    <lineage>
        <taxon>Eukaryota</taxon>
        <taxon>Metazoa</taxon>
        <taxon>Ecdysozoa</taxon>
        <taxon>Nematoda</taxon>
        <taxon>Chromadorea</taxon>
        <taxon>Rhabditida</taxon>
        <taxon>Rhabditina</taxon>
        <taxon>Rhabditomorpha</taxon>
        <taxon>Rhabditoidea</taxon>
        <taxon>Rhabditidae</taxon>
        <taxon>Peloderinae</taxon>
        <taxon>Caenorhabditis</taxon>
    </lineage>
</organism>
<dbReference type="OrthoDB" id="2104337at2759"/>
<keyword evidence="1" id="KW-0732">Signal</keyword>
<name>A0A8S1HV39_9PELO</name>
<gene>
    <name evidence="2" type="ORF">CAUJ_LOCUS12799</name>
</gene>
<dbReference type="AlphaFoldDB" id="A0A8S1HV39"/>
<dbReference type="Proteomes" id="UP000835052">
    <property type="component" value="Unassembled WGS sequence"/>
</dbReference>
<proteinExistence type="predicted"/>
<evidence type="ECO:0000313" key="2">
    <source>
        <dbReference type="EMBL" id="CAD6196888.1"/>
    </source>
</evidence>
<feature type="chain" id="PRO_5035729981" description="Tectonic domain-containing protein" evidence="1">
    <location>
        <begin position="27"/>
        <end position="308"/>
    </location>
</feature>
<feature type="signal peptide" evidence="1">
    <location>
        <begin position="1"/>
        <end position="26"/>
    </location>
</feature>
<dbReference type="EMBL" id="CAJGYM010000081">
    <property type="protein sequence ID" value="CAD6196888.1"/>
    <property type="molecule type" value="Genomic_DNA"/>
</dbReference>
<protein>
    <recommendedName>
        <fullName evidence="4">Tectonic domain-containing protein</fullName>
    </recommendedName>
</protein>
<evidence type="ECO:0000256" key="1">
    <source>
        <dbReference type="SAM" id="SignalP"/>
    </source>
</evidence>
<comment type="caution">
    <text evidence="2">The sequence shown here is derived from an EMBL/GenBank/DDBJ whole genome shotgun (WGS) entry which is preliminary data.</text>
</comment>
<keyword evidence="3" id="KW-1185">Reference proteome</keyword>
<evidence type="ECO:0008006" key="4">
    <source>
        <dbReference type="Google" id="ProtNLM"/>
    </source>
</evidence>
<reference evidence="2" key="1">
    <citation type="submission" date="2020-10" db="EMBL/GenBank/DDBJ databases">
        <authorList>
            <person name="Kikuchi T."/>
        </authorList>
    </citation>
    <scope>NUCLEOTIDE SEQUENCE</scope>
    <source>
        <strain evidence="2">NKZ352</strain>
    </source>
</reference>
<sequence>MATGTSHAQLFLFLISLLSLISCIFSQEVCYPSVIRHRIDSIFPTTQLFCVLRTNDELEYEGVEVVQTLDQWETYSKNRELNRNVSVTCSPKFSQKFQDECTGNELLNAQNRFNKVFISRAENATEAQRVEIVSNVQLMQPTWNGSACYGILKSATLTFTANSSNLIFANVDLTYATLSETNLKSFLQTTNVLFVQPIKETSNETIFAGYNDGEIVYAVNGMVAVPLTIPALGDCFNSENIDVLFRRSISTSCTVRPQSCAEALSLARQFYGHVYPPEILSAPSDDSHPAIVHRANVSWDSVSDSGED</sequence>